<dbReference type="InParanoid" id="A0A167RCI5"/>
<dbReference type="VEuPathDB" id="FungiDB:PHYBLDRAFT_161959"/>
<proteinExistence type="predicted"/>
<organism evidence="1 2">
    <name type="scientific">Phycomyces blakesleeanus (strain ATCC 8743b / DSM 1359 / FGSC 10004 / NBRC 33097 / NRRL 1555)</name>
    <dbReference type="NCBI Taxonomy" id="763407"/>
    <lineage>
        <taxon>Eukaryota</taxon>
        <taxon>Fungi</taxon>
        <taxon>Fungi incertae sedis</taxon>
        <taxon>Mucoromycota</taxon>
        <taxon>Mucoromycotina</taxon>
        <taxon>Mucoromycetes</taxon>
        <taxon>Mucorales</taxon>
        <taxon>Phycomycetaceae</taxon>
        <taxon>Phycomyces</taxon>
    </lineage>
</organism>
<dbReference type="EMBL" id="KV440971">
    <property type="protein sequence ID" value="OAD81347.1"/>
    <property type="molecule type" value="Genomic_DNA"/>
</dbReference>
<dbReference type="RefSeq" id="XP_018299387.1">
    <property type="nucleotide sequence ID" value="XM_018434539.1"/>
</dbReference>
<dbReference type="AlphaFoldDB" id="A0A167RCI5"/>
<accession>A0A167RCI5</accession>
<keyword evidence="2" id="KW-1185">Reference proteome</keyword>
<reference evidence="2" key="1">
    <citation type="submission" date="2015-06" db="EMBL/GenBank/DDBJ databases">
        <title>Expansion of signal transduction pathways in fungi by whole-genome duplication.</title>
        <authorList>
            <consortium name="DOE Joint Genome Institute"/>
            <person name="Corrochano L.M."/>
            <person name="Kuo A."/>
            <person name="Marcet-Houben M."/>
            <person name="Polaino S."/>
            <person name="Salamov A."/>
            <person name="Villalobos J.M."/>
            <person name="Alvarez M.I."/>
            <person name="Avalos J."/>
            <person name="Benito E.P."/>
            <person name="Benoit I."/>
            <person name="Burger G."/>
            <person name="Camino L.P."/>
            <person name="Canovas D."/>
            <person name="Cerda-Olmedo E."/>
            <person name="Cheng J.-F."/>
            <person name="Dominguez A."/>
            <person name="Elias M."/>
            <person name="Eslava A.P."/>
            <person name="Glaser F."/>
            <person name="Grimwood J."/>
            <person name="Gutierrez G."/>
            <person name="Heitman J."/>
            <person name="Henrissat B."/>
            <person name="Iturriaga E.A."/>
            <person name="Lang B.F."/>
            <person name="Lavin J.L."/>
            <person name="Lee S."/>
            <person name="Li W."/>
            <person name="Lindquist E."/>
            <person name="Lopez-Garcia S."/>
            <person name="Luque E.M."/>
            <person name="Marcos A.T."/>
            <person name="Martin J."/>
            <person name="McCluskey K."/>
            <person name="Medina H.R."/>
            <person name="Miralles-Duran A."/>
            <person name="Miyazaki A."/>
            <person name="Munoz-Torres E."/>
            <person name="Oguiza J.A."/>
            <person name="Ohm R."/>
            <person name="Olmedo M."/>
            <person name="Orejas M."/>
            <person name="Ortiz-Castellanos L."/>
            <person name="Pisabarro A.G."/>
            <person name="Rodriguez-Romero J."/>
            <person name="Ruiz-Herrera J."/>
            <person name="Ruiz-Vazquez R."/>
            <person name="Sanz C."/>
            <person name="Schackwitz W."/>
            <person name="Schmutz J."/>
            <person name="Shahriari M."/>
            <person name="Shelest E."/>
            <person name="Silva-Franco F."/>
            <person name="Soanes D."/>
            <person name="Syed K."/>
            <person name="Tagua V.G."/>
            <person name="Talbot N.J."/>
            <person name="Thon M."/>
            <person name="De vries R.P."/>
            <person name="Wiebenga A."/>
            <person name="Yadav J.S."/>
            <person name="Braun E.L."/>
            <person name="Baker S."/>
            <person name="Garre V."/>
            <person name="Horwitz B."/>
            <person name="Torres-Martinez S."/>
            <person name="Idnurm A."/>
            <person name="Herrera-Estrella A."/>
            <person name="Gabaldon T."/>
            <person name="Grigoriev I.V."/>
        </authorList>
    </citation>
    <scope>NUCLEOTIDE SEQUENCE [LARGE SCALE GENOMIC DNA]</scope>
    <source>
        <strain evidence="2">NRRL 1555(-)</strain>
    </source>
</reference>
<gene>
    <name evidence="1" type="ORF">PHYBLDRAFT_161959</name>
</gene>
<evidence type="ECO:0000313" key="2">
    <source>
        <dbReference type="Proteomes" id="UP000077315"/>
    </source>
</evidence>
<sequence length="105" mass="12606">MLAPITSWAKVIKNSYLNPTNFWHGDLDEVPLNLPIDTQMYLFKARYSDMDGGQKFYHYHYIERVFFLLRELFSDISNAAYKNKLRARYSDTGGFKFYHYPYIEK</sequence>
<evidence type="ECO:0000313" key="1">
    <source>
        <dbReference type="EMBL" id="OAD81347.1"/>
    </source>
</evidence>
<name>A0A167RCI5_PHYB8</name>
<protein>
    <submittedName>
        <fullName evidence="1">Uncharacterized protein</fullName>
    </submittedName>
</protein>
<dbReference type="GeneID" id="28995445"/>
<dbReference type="Proteomes" id="UP000077315">
    <property type="component" value="Unassembled WGS sequence"/>
</dbReference>